<dbReference type="EMBL" id="VFPO01000001">
    <property type="protein sequence ID" value="TQM72348.1"/>
    <property type="molecule type" value="Genomic_DNA"/>
</dbReference>
<comment type="caution">
    <text evidence="3">The sequence shown here is derived from an EMBL/GenBank/DDBJ whole genome shotgun (WGS) entry which is preliminary data.</text>
</comment>
<reference evidence="3 4" key="1">
    <citation type="submission" date="2019-06" db="EMBL/GenBank/DDBJ databases">
        <title>Sequencing the genomes of 1000 actinobacteria strains.</title>
        <authorList>
            <person name="Klenk H.-P."/>
        </authorList>
    </citation>
    <scope>NUCLEOTIDE SEQUENCE [LARGE SCALE GENOMIC DNA]</scope>
    <source>
        <strain evidence="3 4">DSM 45043</strain>
    </source>
</reference>
<proteinExistence type="predicted"/>
<organism evidence="3 4">
    <name type="scientific">Actinomadura hallensis</name>
    <dbReference type="NCBI Taxonomy" id="337895"/>
    <lineage>
        <taxon>Bacteria</taxon>
        <taxon>Bacillati</taxon>
        <taxon>Actinomycetota</taxon>
        <taxon>Actinomycetes</taxon>
        <taxon>Streptosporangiales</taxon>
        <taxon>Thermomonosporaceae</taxon>
        <taxon>Actinomadura</taxon>
    </lineage>
</organism>
<protein>
    <submittedName>
        <fullName evidence="3">Uncharacterized protein</fullName>
    </submittedName>
</protein>
<keyword evidence="2" id="KW-0472">Membrane</keyword>
<accession>A0A543IP81</accession>
<keyword evidence="2" id="KW-0812">Transmembrane</keyword>
<evidence type="ECO:0000256" key="1">
    <source>
        <dbReference type="SAM" id="MobiDB-lite"/>
    </source>
</evidence>
<gene>
    <name evidence="3" type="ORF">FHX41_6148</name>
</gene>
<feature type="region of interest" description="Disordered" evidence="1">
    <location>
        <begin position="125"/>
        <end position="160"/>
    </location>
</feature>
<keyword evidence="2" id="KW-1133">Transmembrane helix</keyword>
<keyword evidence="4" id="KW-1185">Reference proteome</keyword>
<sequence>MSLMISIRRKPQEAGLTRFHRAREAARQGVEMCRQSATTAAERIGPAAGERIMVVRGWSAPRLRRAARYVETGLAPRVSMFLSDAAHKVEPPKREKPGRGPLMAMLGAVMAVGVAGAIATRRGSLRDMTGGSGEHAGDATSADAMTVSGADVDGQVHSPQ</sequence>
<name>A0A543IP81_9ACTN</name>
<evidence type="ECO:0000313" key="3">
    <source>
        <dbReference type="EMBL" id="TQM72348.1"/>
    </source>
</evidence>
<feature type="transmembrane region" description="Helical" evidence="2">
    <location>
        <begin position="102"/>
        <end position="120"/>
    </location>
</feature>
<dbReference type="Proteomes" id="UP000316706">
    <property type="component" value="Unassembled WGS sequence"/>
</dbReference>
<dbReference type="AlphaFoldDB" id="A0A543IP81"/>
<evidence type="ECO:0000256" key="2">
    <source>
        <dbReference type="SAM" id="Phobius"/>
    </source>
</evidence>
<evidence type="ECO:0000313" key="4">
    <source>
        <dbReference type="Proteomes" id="UP000316706"/>
    </source>
</evidence>